<keyword evidence="1" id="KW-0175">Coiled coil</keyword>
<feature type="compositionally biased region" description="Polar residues" evidence="2">
    <location>
        <begin position="441"/>
        <end position="453"/>
    </location>
</feature>
<reference evidence="3 4" key="1">
    <citation type="submission" date="2024-08" db="EMBL/GenBank/DDBJ databases">
        <authorList>
            <person name="Cucini C."/>
            <person name="Frati F."/>
        </authorList>
    </citation>
    <scope>NUCLEOTIDE SEQUENCE [LARGE SCALE GENOMIC DNA]</scope>
</reference>
<protein>
    <submittedName>
        <fullName evidence="3">Uncharacterized protein</fullName>
    </submittedName>
</protein>
<evidence type="ECO:0000256" key="2">
    <source>
        <dbReference type="SAM" id="MobiDB-lite"/>
    </source>
</evidence>
<dbReference type="Proteomes" id="UP001642540">
    <property type="component" value="Unassembled WGS sequence"/>
</dbReference>
<evidence type="ECO:0000313" key="3">
    <source>
        <dbReference type="EMBL" id="CAL8105594.1"/>
    </source>
</evidence>
<evidence type="ECO:0000256" key="1">
    <source>
        <dbReference type="SAM" id="Coils"/>
    </source>
</evidence>
<sequence>MDPSLQLHPSSHQQVYMPPPLSGGRALVQPQSPRVSRRDKVLITTPRKLKQKKASVAEEEREEYIPNVPESFYNPNPGAHQFTVPIYQLNQGPPSVYGNTGFFEYPLPDKTPMSGSLEFSGQPSAIMMANYRPPPYHHGDYRVCAPVKDGIGFPAPLPLTSVEAVPDPIEPGTSDVCTNEEQRKGMERFNQNNELMTKILGDFKVNCEQGVPTQERLQRLQGLSEELINKIEEEKLAVEEARMSCASSKMSFMVSTAKFNADMKKLREPISQEELQAMEDKYYNEMKEQLKLNPSAILGPCDCEEENGCSTQKFELGDENQSKPFKISEEAFNAIYRYEVPSARLSYGHDLVFIPERKLRLNPYQPGSVPLATENQYYHQLQVYQPPPPPPIMQYSSREPNSSAALFQLEPLQASEQRKNPTHLSDNRQRKKRTTKKGMPSQKSNADEQQQAENKMGLARMDPQQDGKQDLGSENIQKGRAKRDKIPAGAGKHSTKFSKGVCHPNKPLHNTSIRLMSGGGIVEEKPSTSAAGIGPTPVVETGSEVTVGGNDGNGQQPSLSSVDMQVFEIPDLIEFLEKTIKDGTVVGNEGGNLDSLFDLVVGTQLAENVESRLDSGTNAVVINEGNDATGTVVQSECDAEKMTKRSDAE</sequence>
<comment type="caution">
    <text evidence="3">The sequence shown here is derived from an EMBL/GenBank/DDBJ whole genome shotgun (WGS) entry which is preliminary data.</text>
</comment>
<accession>A0ABP1QKJ9</accession>
<feature type="region of interest" description="Disordered" evidence="2">
    <location>
        <begin position="1"/>
        <end position="42"/>
    </location>
</feature>
<feature type="region of interest" description="Disordered" evidence="2">
    <location>
        <begin position="413"/>
        <end position="508"/>
    </location>
</feature>
<dbReference type="EMBL" id="CAXLJM020000036">
    <property type="protein sequence ID" value="CAL8105594.1"/>
    <property type="molecule type" value="Genomic_DNA"/>
</dbReference>
<feature type="coiled-coil region" evidence="1">
    <location>
        <begin position="217"/>
        <end position="244"/>
    </location>
</feature>
<organism evidence="3 4">
    <name type="scientific">Orchesella dallaii</name>
    <dbReference type="NCBI Taxonomy" id="48710"/>
    <lineage>
        <taxon>Eukaryota</taxon>
        <taxon>Metazoa</taxon>
        <taxon>Ecdysozoa</taxon>
        <taxon>Arthropoda</taxon>
        <taxon>Hexapoda</taxon>
        <taxon>Collembola</taxon>
        <taxon>Entomobryomorpha</taxon>
        <taxon>Entomobryoidea</taxon>
        <taxon>Orchesellidae</taxon>
        <taxon>Orchesellinae</taxon>
        <taxon>Orchesella</taxon>
    </lineage>
</organism>
<gene>
    <name evidence="3" type="ORF">ODALV1_LOCUS12120</name>
</gene>
<keyword evidence="4" id="KW-1185">Reference proteome</keyword>
<proteinExistence type="predicted"/>
<evidence type="ECO:0000313" key="4">
    <source>
        <dbReference type="Proteomes" id="UP001642540"/>
    </source>
</evidence>
<name>A0ABP1QKJ9_9HEXA</name>